<dbReference type="EMBL" id="SNYJ01000001">
    <property type="protein sequence ID" value="TDQ42915.1"/>
    <property type="molecule type" value="Genomic_DNA"/>
</dbReference>
<reference evidence="1 2" key="1">
    <citation type="submission" date="2019-03" db="EMBL/GenBank/DDBJ databases">
        <title>Genomic Encyclopedia of Type Strains, Phase IV (KMG-IV): sequencing the most valuable type-strain genomes for metagenomic binning, comparative biology and taxonomic classification.</title>
        <authorList>
            <person name="Goeker M."/>
        </authorList>
    </citation>
    <scope>NUCLEOTIDE SEQUENCE [LARGE SCALE GENOMIC DNA]</scope>
    <source>
        <strain evidence="1 2">DSM 28697</strain>
    </source>
</reference>
<comment type="caution">
    <text evidence="1">The sequence shown here is derived from an EMBL/GenBank/DDBJ whole genome shotgun (WGS) entry which is preliminary data.</text>
</comment>
<organism evidence="1 2">
    <name type="scientific">Aureibacillus halotolerans</name>
    <dbReference type="NCBI Taxonomy" id="1508390"/>
    <lineage>
        <taxon>Bacteria</taxon>
        <taxon>Bacillati</taxon>
        <taxon>Bacillota</taxon>
        <taxon>Bacilli</taxon>
        <taxon>Bacillales</taxon>
        <taxon>Bacillaceae</taxon>
        <taxon>Aureibacillus</taxon>
    </lineage>
</organism>
<dbReference type="Proteomes" id="UP000295632">
    <property type="component" value="Unassembled WGS sequence"/>
</dbReference>
<keyword evidence="2" id="KW-1185">Reference proteome</keyword>
<accession>A0A4R6UDN8</accession>
<evidence type="ECO:0008006" key="3">
    <source>
        <dbReference type="Google" id="ProtNLM"/>
    </source>
</evidence>
<gene>
    <name evidence="1" type="ORF">EV213_101345</name>
</gene>
<evidence type="ECO:0000313" key="2">
    <source>
        <dbReference type="Proteomes" id="UP000295632"/>
    </source>
</evidence>
<dbReference type="AlphaFoldDB" id="A0A4R6UDN8"/>
<dbReference type="RefSeq" id="WP_166639118.1">
    <property type="nucleotide sequence ID" value="NZ_SNYJ01000001.1"/>
</dbReference>
<name>A0A4R6UDN8_9BACI</name>
<proteinExistence type="predicted"/>
<evidence type="ECO:0000313" key="1">
    <source>
        <dbReference type="EMBL" id="TDQ42915.1"/>
    </source>
</evidence>
<protein>
    <recommendedName>
        <fullName evidence="3">DUF4367 domain-containing protein</fullName>
    </recommendedName>
</protein>
<sequence length="231" mass="26185">MRDPIRRAFDDLTPSQQQKAKMRHAMFAERISKEEKSKPRSLKRKLLVTIIAMTTLFIVSTSAYAATGGTVFSSIQKKMEEVFFSNGDSVDFYVDEEGNGYVGIGADNEKDEWLVNEVNNKLIFKLNGEEIDITKNLKTQGYFIYGYRDDKDILHRIYIVKNAGGTKDYAERWYSQSERLPELGLGGNSQGLSGPLAHTIMDAEILAKTGQGDLEVLLKEKLEEYWEEYGG</sequence>